<proteinExistence type="predicted"/>
<evidence type="ECO:0000256" key="2">
    <source>
        <dbReference type="SAM" id="Phobius"/>
    </source>
</evidence>
<evidence type="ECO:0000256" key="1">
    <source>
        <dbReference type="SAM" id="MobiDB-lite"/>
    </source>
</evidence>
<name>A0A540MH07_MALBA</name>
<gene>
    <name evidence="3" type="ORF">C1H46_016301</name>
</gene>
<reference evidence="3 4" key="1">
    <citation type="journal article" date="2019" name="G3 (Bethesda)">
        <title>Sequencing of a Wild Apple (Malus baccata) Genome Unravels the Differences Between Cultivated and Wild Apple Species Regarding Disease Resistance and Cold Tolerance.</title>
        <authorList>
            <person name="Chen X."/>
        </authorList>
    </citation>
    <scope>NUCLEOTIDE SEQUENCE [LARGE SCALE GENOMIC DNA]</scope>
    <source>
        <strain evidence="4">cv. Shandingzi</strain>
        <tissue evidence="3">Leaves</tissue>
    </source>
</reference>
<keyword evidence="2" id="KW-0812">Transmembrane</keyword>
<evidence type="ECO:0000313" key="3">
    <source>
        <dbReference type="EMBL" id="TQD98036.1"/>
    </source>
</evidence>
<keyword evidence="2" id="KW-1133">Transmembrane helix</keyword>
<keyword evidence="2" id="KW-0472">Membrane</keyword>
<sequence>MGASSDEVEKINDQKLPNGGESKKIEEKPQENGNQIQNSENFSGCCQGANSNGFICCEEVSLEQNDGSEEKKVKETRESCARKDALGKLSSLIGNSEQSDVLAAAAVVGAVVTVAVAYSFYRRSC</sequence>
<dbReference type="PANTHER" id="PTHR31902:SF10">
    <property type="entry name" value="SUCRASE_FERREDOXIN-LIKE FAMILY PROTEIN"/>
    <property type="match status" value="1"/>
</dbReference>
<accession>A0A540MH07</accession>
<dbReference type="PANTHER" id="PTHR31902">
    <property type="entry name" value="ACTIN PATCHES DISTAL PROTEIN 1"/>
    <property type="match status" value="1"/>
</dbReference>
<protein>
    <submittedName>
        <fullName evidence="3">Uncharacterized protein</fullName>
    </submittedName>
</protein>
<dbReference type="Proteomes" id="UP000315295">
    <property type="component" value="Unassembled WGS sequence"/>
</dbReference>
<dbReference type="InterPro" id="IPR009737">
    <property type="entry name" value="Aim32/Apd1-like"/>
</dbReference>
<dbReference type="AlphaFoldDB" id="A0A540MH07"/>
<evidence type="ECO:0000313" key="4">
    <source>
        <dbReference type="Proteomes" id="UP000315295"/>
    </source>
</evidence>
<feature type="transmembrane region" description="Helical" evidence="2">
    <location>
        <begin position="101"/>
        <end position="121"/>
    </location>
</feature>
<dbReference type="STRING" id="106549.A0A540MH07"/>
<keyword evidence="4" id="KW-1185">Reference proteome</keyword>
<comment type="caution">
    <text evidence="3">The sequence shown here is derived from an EMBL/GenBank/DDBJ whole genome shotgun (WGS) entry which is preliminary data.</text>
</comment>
<organism evidence="3 4">
    <name type="scientific">Malus baccata</name>
    <name type="common">Siberian crab apple</name>
    <name type="synonym">Pyrus baccata</name>
    <dbReference type="NCBI Taxonomy" id="106549"/>
    <lineage>
        <taxon>Eukaryota</taxon>
        <taxon>Viridiplantae</taxon>
        <taxon>Streptophyta</taxon>
        <taxon>Embryophyta</taxon>
        <taxon>Tracheophyta</taxon>
        <taxon>Spermatophyta</taxon>
        <taxon>Magnoliopsida</taxon>
        <taxon>eudicotyledons</taxon>
        <taxon>Gunneridae</taxon>
        <taxon>Pentapetalae</taxon>
        <taxon>rosids</taxon>
        <taxon>fabids</taxon>
        <taxon>Rosales</taxon>
        <taxon>Rosaceae</taxon>
        <taxon>Amygdaloideae</taxon>
        <taxon>Maleae</taxon>
        <taxon>Malus</taxon>
    </lineage>
</organism>
<dbReference type="EMBL" id="VIEB01000259">
    <property type="protein sequence ID" value="TQD98036.1"/>
    <property type="molecule type" value="Genomic_DNA"/>
</dbReference>
<feature type="region of interest" description="Disordered" evidence="1">
    <location>
        <begin position="1"/>
        <end position="36"/>
    </location>
</feature>
<feature type="compositionally biased region" description="Basic and acidic residues" evidence="1">
    <location>
        <begin position="21"/>
        <end position="30"/>
    </location>
</feature>